<reference evidence="3 4" key="1">
    <citation type="submission" date="2024-01" db="EMBL/GenBank/DDBJ databases">
        <authorList>
            <person name="Allen C."/>
            <person name="Tagirdzhanova G."/>
        </authorList>
    </citation>
    <scope>NUCLEOTIDE SEQUENCE [LARGE SCALE GENOMIC DNA]</scope>
</reference>
<dbReference type="SUPFAM" id="SSF48371">
    <property type="entry name" value="ARM repeat"/>
    <property type="match status" value="1"/>
</dbReference>
<evidence type="ECO:0000256" key="2">
    <source>
        <dbReference type="SAM" id="MobiDB-lite"/>
    </source>
</evidence>
<evidence type="ECO:0000313" key="3">
    <source>
        <dbReference type="EMBL" id="CAK7211279.1"/>
    </source>
</evidence>
<keyword evidence="4" id="KW-1185">Reference proteome</keyword>
<name>A0ABP0AVI5_9PEZI</name>
<dbReference type="InterPro" id="IPR016024">
    <property type="entry name" value="ARM-type_fold"/>
</dbReference>
<dbReference type="InterPro" id="IPR018870">
    <property type="entry name" value="Tti2"/>
</dbReference>
<accession>A0ABP0AVI5</accession>
<dbReference type="Pfam" id="PF10521">
    <property type="entry name" value="Tti2"/>
    <property type="match status" value="1"/>
</dbReference>
<gene>
    <name evidence="3" type="ORF">SEUCBS140593_001125</name>
</gene>
<dbReference type="PANTHER" id="PTHR32226">
    <property type="entry name" value="TELO2-INTERACTING PROTEIN 2"/>
    <property type="match status" value="1"/>
</dbReference>
<organism evidence="3 4">
    <name type="scientific">Sporothrix eucalyptigena</name>
    <dbReference type="NCBI Taxonomy" id="1812306"/>
    <lineage>
        <taxon>Eukaryota</taxon>
        <taxon>Fungi</taxon>
        <taxon>Dikarya</taxon>
        <taxon>Ascomycota</taxon>
        <taxon>Pezizomycotina</taxon>
        <taxon>Sordariomycetes</taxon>
        <taxon>Sordariomycetidae</taxon>
        <taxon>Ophiostomatales</taxon>
        <taxon>Ophiostomataceae</taxon>
        <taxon>Sporothrix</taxon>
    </lineage>
</organism>
<comment type="similarity">
    <text evidence="1">Belongs to the TTI2 family.</text>
</comment>
<evidence type="ECO:0000313" key="4">
    <source>
        <dbReference type="Proteomes" id="UP001642482"/>
    </source>
</evidence>
<evidence type="ECO:0000256" key="1">
    <source>
        <dbReference type="ARBA" id="ARBA00034736"/>
    </source>
</evidence>
<dbReference type="EMBL" id="CAWUHD010000006">
    <property type="protein sequence ID" value="CAK7211279.1"/>
    <property type="molecule type" value="Genomic_DNA"/>
</dbReference>
<dbReference type="Proteomes" id="UP001642482">
    <property type="component" value="Unassembled WGS sequence"/>
</dbReference>
<protein>
    <submittedName>
        <fullName evidence="3">Uncharacterized protein</fullName>
    </submittedName>
</protein>
<proteinExistence type="inferred from homology"/>
<dbReference type="PANTHER" id="PTHR32226:SF2">
    <property type="entry name" value="TELO2-INTERACTING PROTEIN 2"/>
    <property type="match status" value="1"/>
</dbReference>
<feature type="region of interest" description="Disordered" evidence="2">
    <location>
        <begin position="1"/>
        <end position="28"/>
    </location>
</feature>
<comment type="caution">
    <text evidence="3">The sequence shown here is derived from an EMBL/GenBank/DDBJ whole genome shotgun (WGS) entry which is preliminary data.</text>
</comment>
<sequence length="523" mass="57137">MSACLDAEPSQLDEPGTEEETNDKSKATASRWQIRRFVARILTPIDDAEYDADLTHGGDNNEHRSQVASRCRQVAEDGLAVLERVGLPASNEVGDDDVDDAKDDAQVLYTITALADAGQPWTTDAAAAAAQRLLTDYFADDDQKKQQWIVDGILKQYLRPLFARSRPATVTESGRKAAFVDQASGIGGSKRDDDTAHVESPQAKPWKYVDLRAISVFAWAVYESPAELIRVYWPLFIPVLLALVDDPDTVVRARGLVLLQTFVAVVPDGGGLLHSTGLDSVLADAVFPTLHFLPRLTPEKESLQLLAPAYAALLCLAKAAAVEGTSKDAAQNGLPPKAAAGLLDRMLREGIYSGYFHASEHIHIVEELVRQAGRIVEVMGIYAVKHLKDLMPMYAAILTDPFAMRYKPAVAAAIDALQATLTNCWPRLANTHWQEEAIKMLMLSWLHVVEEEEQEKGKQRTGTKAEKAKAEEETANLKTRLILAADTLLAILKAASVDVRATVGPLVDQEPCLAALFQRDKTG</sequence>